<dbReference type="PANTHER" id="PTHR46430">
    <property type="entry name" value="PROTEIN SKT5-RELATED"/>
    <property type="match status" value="1"/>
</dbReference>
<reference evidence="3 4" key="2">
    <citation type="submission" date="2016-08" db="EMBL/GenBank/DDBJ databases">
        <title>Pervasive Adenine N6-methylation of Active Genes in Fungi.</title>
        <authorList>
            <consortium name="DOE Joint Genome Institute"/>
            <person name="Mondo S.J."/>
            <person name="Dannebaum R.O."/>
            <person name="Kuo R.C."/>
            <person name="Labutti K."/>
            <person name="Haridas S."/>
            <person name="Kuo A."/>
            <person name="Salamov A."/>
            <person name="Ahrendt S.R."/>
            <person name="Lipzen A."/>
            <person name="Sullivan W."/>
            <person name="Andreopoulos W.B."/>
            <person name="Clum A."/>
            <person name="Lindquist E."/>
            <person name="Daum C."/>
            <person name="Ramamoorthy G.K."/>
            <person name="Gryganskyi A."/>
            <person name="Culley D."/>
            <person name="Magnuson J.K."/>
            <person name="James T.Y."/>
            <person name="O'Malley M.A."/>
            <person name="Stajich J.E."/>
            <person name="Spatafora J.W."/>
            <person name="Visel A."/>
            <person name="Grigoriev I.V."/>
        </authorList>
    </citation>
    <scope>NUCLEOTIDE SEQUENCE [LARGE SCALE GENOMIC DNA]</scope>
    <source>
        <strain evidence="3 4">S4</strain>
    </source>
</reference>
<evidence type="ECO:0008006" key="5">
    <source>
        <dbReference type="Google" id="ProtNLM"/>
    </source>
</evidence>
<keyword evidence="1" id="KW-0677">Repeat</keyword>
<feature type="region of interest" description="Disordered" evidence="2">
    <location>
        <begin position="1393"/>
        <end position="1416"/>
    </location>
</feature>
<feature type="compositionally biased region" description="Acidic residues" evidence="2">
    <location>
        <begin position="207"/>
        <end position="216"/>
    </location>
</feature>
<evidence type="ECO:0000256" key="2">
    <source>
        <dbReference type="SAM" id="MobiDB-lite"/>
    </source>
</evidence>
<dbReference type="Proteomes" id="UP000193944">
    <property type="component" value="Unassembled WGS sequence"/>
</dbReference>
<feature type="compositionally biased region" description="Low complexity" evidence="2">
    <location>
        <begin position="295"/>
        <end position="307"/>
    </location>
</feature>
<feature type="region of interest" description="Disordered" evidence="2">
    <location>
        <begin position="425"/>
        <end position="508"/>
    </location>
</feature>
<feature type="compositionally biased region" description="Low complexity" evidence="2">
    <location>
        <begin position="676"/>
        <end position="685"/>
    </location>
</feature>
<comment type="caution">
    <text evidence="3">The sequence shown here is derived from an EMBL/GenBank/DDBJ whole genome shotgun (WGS) entry which is preliminary data.</text>
</comment>
<feature type="compositionally biased region" description="Basic residues" evidence="2">
    <location>
        <begin position="596"/>
        <end position="610"/>
    </location>
</feature>
<dbReference type="InterPro" id="IPR011990">
    <property type="entry name" value="TPR-like_helical_dom_sf"/>
</dbReference>
<dbReference type="SUPFAM" id="SSF81901">
    <property type="entry name" value="HCP-like"/>
    <property type="match status" value="2"/>
</dbReference>
<evidence type="ECO:0000313" key="3">
    <source>
        <dbReference type="EMBL" id="ORX85015.1"/>
    </source>
</evidence>
<feature type="region of interest" description="Disordered" evidence="2">
    <location>
        <begin position="188"/>
        <end position="313"/>
    </location>
</feature>
<feature type="compositionally biased region" description="Basic residues" evidence="2">
    <location>
        <begin position="548"/>
        <end position="564"/>
    </location>
</feature>
<sequence length="1416" mass="155478">MTSISKTPPPPPKRISSAYKPNGNPLLVDTKIESSNDDSIDSLMNDINTLSFDDLVEKHTKSPLVESPNLSLSLDLNKNLSTENPNSLISKPDLNKSLPNENTENPSSPVSKLDLNKNLPENTENLGSPVSKPDLNKELPSELSENPSSPIAKPNLNKTLPREPNQSKNSISLLSELMEQESIGSFIKEDNSINENGSPILPKELTEADDVLSEELESPKKEKKSKKDKKSKKHKKSKSKSKSTKSPKTPKTPNSMKALKSPKSPSNPANIASPISPSNQSINTPNGSTISPIYSPNGSPLPNSSPLITTSPNPNLNLSLEQVNSQLQQLQQVLIPNIVQRTQQLTQQRMAYVNQINMIQKQPLTPELQQNSVQLYQMINNINQQLIVNQNQFNMAQQQIKQFQQIQQELSQNQQLSPITSKLITPITPNQNIPVSPKQTSPISPKQAPAINKRTHSMKNNLNNNKSPTESAPEPNIIVNDEGSNEKSKAESVKSSSAHSEPTKPDSVVLEYAKSPATDVSENNINYEAIDLNAIAKAALEEEEKASKSKNRKSKHGDKKRSKHLSTASGKLVNDESDERHSRSKSRNSMSSLPSQKHHSRSRSRSKSKTRSMFVDNKESSKLRNDIGKEMELESLKSPTQSISSVKEEKDKRKSDVSEKKENSKATAVKSPKLTAVSVPVSNNNAPPPPLPKRQVFTGDAAPLGAQQSPQQQPINPSSPPPQNMLSSPSQQPMQTLTLNRIPVQNNQMQQQKGRPVSYMAQGIQGSPLSLPRPVQPPYVRSGSAPPQATGPSVMVNGQPYMNSQVQHPSLMRPPPNNGPIIPNRMVSVTSASSPPQPLIPNRVVGLPQTQPGQPNQQGQPPKPPIPNRSASQMQTILPIIPDRIPGQPMPMGPPLQPGQPGQPGQPIPPQMRQGPMGPPGQPMPPMQGPMGPPGQPGQPMPPMPGPMGPPGQPGQPMQPMQGPMGQPGQPMPGQSMPPPMQGSPGQLIPPQPSVPAQLGKIESTSSSVTSFDTDADLEINETLSTNADAMNNISFTRRPTFKRVNNAPKSSIRLGGSNLAAFHKTLEAYRLNVKNASDPVLQFNYAKFLIDAANNEFQNDKKFREDLLEEGYRHLKKLSNNGYPEAQNYLATFYINDNDWDKALPLLVQAAKHNHGPSCFEVGRYYEKKRDNVKANQYYKKAASNNNTAGMHRLGVACLKGELGHRKDVKSAVKWFKRALNNQNMDSDCGKCAYEMARLCEIGYPPVVYQDHDYALELYVQGAELQDVQSQYKLGEAFERGLLGCPMDAAQSIHWYTVSSDGGDARAQFALCGWYLTGAPGVMDSNDQEAFRLCKLSAKQGYPKAEYALGYFYEMGIGVDADQKESHKWYKKAADHGDKRAKDKINGILISHKPSSNKKERRKYMDENQQDCIIA</sequence>
<keyword evidence="4" id="KW-1185">Reference proteome</keyword>
<feature type="compositionally biased region" description="Basic residues" evidence="2">
    <location>
        <begin position="221"/>
        <end position="245"/>
    </location>
</feature>
<accession>A0A1Y1XH09</accession>
<feature type="compositionally biased region" description="Low complexity" evidence="2">
    <location>
        <begin position="141"/>
        <end position="150"/>
    </location>
</feature>
<feature type="compositionally biased region" description="Pro residues" evidence="2">
    <location>
        <begin position="917"/>
        <end position="954"/>
    </location>
</feature>
<gene>
    <name evidence="3" type="ORF">BCR32DRAFT_217418</name>
</gene>
<feature type="region of interest" description="Disordered" evidence="2">
    <location>
        <begin position="829"/>
        <end position="870"/>
    </location>
</feature>
<feature type="region of interest" description="Disordered" evidence="2">
    <location>
        <begin position="1"/>
        <end position="39"/>
    </location>
</feature>
<proteinExistence type="predicted"/>
<feature type="compositionally biased region" description="Basic and acidic residues" evidence="2">
    <location>
        <begin position="646"/>
        <end position="664"/>
    </location>
</feature>
<reference evidence="3 4" key="1">
    <citation type="submission" date="2016-08" db="EMBL/GenBank/DDBJ databases">
        <title>A Parts List for Fungal Cellulosomes Revealed by Comparative Genomics.</title>
        <authorList>
            <consortium name="DOE Joint Genome Institute"/>
            <person name="Haitjema C.H."/>
            <person name="Gilmore S.P."/>
            <person name="Henske J.K."/>
            <person name="Solomon K.V."/>
            <person name="De Groot R."/>
            <person name="Kuo A."/>
            <person name="Mondo S.J."/>
            <person name="Salamov A.A."/>
            <person name="Labutti K."/>
            <person name="Zhao Z."/>
            <person name="Chiniquy J."/>
            <person name="Barry K."/>
            <person name="Brewer H.M."/>
            <person name="Purvine S.O."/>
            <person name="Wright A.T."/>
            <person name="Boxma B."/>
            <person name="Van Alen T."/>
            <person name="Hackstein J.H."/>
            <person name="Baker S.E."/>
            <person name="Grigoriev I.V."/>
            <person name="O'Malley M.A."/>
        </authorList>
    </citation>
    <scope>NUCLEOTIDE SEQUENCE [LARGE SCALE GENOMIC DNA]</scope>
    <source>
        <strain evidence="3 4">S4</strain>
    </source>
</reference>
<feature type="region of interest" description="Disordered" evidence="2">
    <location>
        <begin position="541"/>
        <end position="792"/>
    </location>
</feature>
<feature type="compositionally biased region" description="Low complexity" evidence="2">
    <location>
        <begin position="246"/>
        <end position="257"/>
    </location>
</feature>
<dbReference type="EMBL" id="MCFG01000042">
    <property type="protein sequence ID" value="ORX85015.1"/>
    <property type="molecule type" value="Genomic_DNA"/>
</dbReference>
<feature type="region of interest" description="Disordered" evidence="2">
    <location>
        <begin position="76"/>
        <end position="171"/>
    </location>
</feature>
<organism evidence="3 4">
    <name type="scientific">Anaeromyces robustus</name>
    <dbReference type="NCBI Taxonomy" id="1754192"/>
    <lineage>
        <taxon>Eukaryota</taxon>
        <taxon>Fungi</taxon>
        <taxon>Fungi incertae sedis</taxon>
        <taxon>Chytridiomycota</taxon>
        <taxon>Chytridiomycota incertae sedis</taxon>
        <taxon>Neocallimastigomycetes</taxon>
        <taxon>Neocallimastigales</taxon>
        <taxon>Neocallimastigaceae</taxon>
        <taxon>Anaeromyces</taxon>
    </lineage>
</organism>
<feature type="compositionally biased region" description="Polar residues" evidence="2">
    <location>
        <begin position="458"/>
        <end position="470"/>
    </location>
</feature>
<dbReference type="Pfam" id="PF08238">
    <property type="entry name" value="Sel1"/>
    <property type="match status" value="6"/>
</dbReference>
<evidence type="ECO:0000313" key="4">
    <source>
        <dbReference type="Proteomes" id="UP000193944"/>
    </source>
</evidence>
<name>A0A1Y1XH09_9FUNG</name>
<dbReference type="SMART" id="SM00671">
    <property type="entry name" value="SEL1"/>
    <property type="match status" value="7"/>
</dbReference>
<protein>
    <recommendedName>
        <fullName evidence="5">HCP-like protein</fullName>
    </recommendedName>
</protein>
<feature type="compositionally biased region" description="Pro residues" evidence="2">
    <location>
        <begin position="888"/>
        <end position="898"/>
    </location>
</feature>
<feature type="compositionally biased region" description="Low complexity" evidence="2">
    <location>
        <begin position="848"/>
        <end position="860"/>
    </location>
</feature>
<feature type="compositionally biased region" description="Polar residues" evidence="2">
    <location>
        <begin position="97"/>
        <end position="110"/>
    </location>
</feature>
<feature type="compositionally biased region" description="Polar residues" evidence="2">
    <location>
        <begin position="725"/>
        <end position="753"/>
    </location>
</feature>
<dbReference type="InterPro" id="IPR006597">
    <property type="entry name" value="Sel1-like"/>
</dbReference>
<feature type="compositionally biased region" description="Pro residues" evidence="2">
    <location>
        <begin position="976"/>
        <end position="994"/>
    </location>
</feature>
<dbReference type="STRING" id="1754192.A0A1Y1XH09"/>
<dbReference type="PANTHER" id="PTHR46430:SF1">
    <property type="entry name" value="CHITIN SYNTHASE REGULATOR SKT5-RELATED"/>
    <property type="match status" value="1"/>
</dbReference>
<feature type="compositionally biased region" description="Polar residues" evidence="2">
    <location>
        <begin position="425"/>
        <end position="444"/>
    </location>
</feature>
<feature type="compositionally biased region" description="Basic and acidic residues" evidence="2">
    <location>
        <begin position="616"/>
        <end position="635"/>
    </location>
</feature>
<feature type="compositionally biased region" description="Low complexity" evidence="2">
    <location>
        <begin position="955"/>
        <end position="975"/>
    </location>
</feature>
<feature type="compositionally biased region" description="Low complexity" evidence="2">
    <location>
        <begin position="1004"/>
        <end position="1013"/>
    </location>
</feature>
<feature type="compositionally biased region" description="Polar residues" evidence="2">
    <location>
        <begin position="263"/>
        <end position="294"/>
    </location>
</feature>
<feature type="compositionally biased region" description="Low complexity" evidence="2">
    <location>
        <begin position="707"/>
        <end position="716"/>
    </location>
</feature>
<feature type="compositionally biased region" description="Polar residues" evidence="2">
    <location>
        <begin position="119"/>
        <end position="128"/>
    </location>
</feature>
<dbReference type="InterPro" id="IPR051726">
    <property type="entry name" value="Chitin_Synth_Reg"/>
</dbReference>
<feature type="region of interest" description="Disordered" evidence="2">
    <location>
        <begin position="882"/>
        <end position="1013"/>
    </location>
</feature>
<evidence type="ECO:0000256" key="1">
    <source>
        <dbReference type="ARBA" id="ARBA00022737"/>
    </source>
</evidence>
<dbReference type="OrthoDB" id="272077at2759"/>
<dbReference type="Gene3D" id="1.25.40.10">
    <property type="entry name" value="Tetratricopeptide repeat domain"/>
    <property type="match status" value="2"/>
</dbReference>